<dbReference type="EMBL" id="CAJRAF010000004">
    <property type="protein sequence ID" value="CAG5017771.1"/>
    <property type="molecule type" value="Genomic_DNA"/>
</dbReference>
<sequence>MRKKRGYKRDTPVELVRDYKLFAIACEGQKTEPAYFNLFRHFSRKLSVDIIEEIVTEAELTLIHANKSAPKWVLDRAIKYVEREGLNEEDELWFVMDIDRWSEDQIREIAYYCDQHANWNLVLSNPCFEVWLYLHKKSEIELIPGSACQEYKSELANLELGGYHPLKFIEYFKTAILHAKVIDSQPDHYFPKLKETKVYLLAEAILKSITENDFNNFLNEKLPNLIDLQIVKKGGRKR</sequence>
<protein>
    <recommendedName>
        <fullName evidence="3">RloB domain-containing protein</fullName>
    </recommendedName>
</protein>
<evidence type="ECO:0008006" key="3">
    <source>
        <dbReference type="Google" id="ProtNLM"/>
    </source>
</evidence>
<evidence type="ECO:0000313" key="1">
    <source>
        <dbReference type="EMBL" id="CAG5017771.1"/>
    </source>
</evidence>
<proteinExistence type="predicted"/>
<dbReference type="Pfam" id="PF13707">
    <property type="entry name" value="RloB"/>
    <property type="match status" value="1"/>
</dbReference>
<accession>A0A916NE63</accession>
<keyword evidence="2" id="KW-1185">Reference proteome</keyword>
<dbReference type="Proteomes" id="UP000680038">
    <property type="component" value="Unassembled WGS sequence"/>
</dbReference>
<name>A0A916NE63_9BACT</name>
<gene>
    <name evidence="1" type="ORF">DYBT9275_05843</name>
</gene>
<evidence type="ECO:0000313" key="2">
    <source>
        <dbReference type="Proteomes" id="UP000680038"/>
    </source>
</evidence>
<dbReference type="AlphaFoldDB" id="A0A916NE63"/>
<reference evidence="1" key="1">
    <citation type="submission" date="2021-04" db="EMBL/GenBank/DDBJ databases">
        <authorList>
            <person name="Rodrigo-Torres L."/>
            <person name="Arahal R. D."/>
            <person name="Lucena T."/>
        </authorList>
    </citation>
    <scope>NUCLEOTIDE SEQUENCE</scope>
    <source>
        <strain evidence="1">CECT 9275</strain>
    </source>
</reference>
<organism evidence="1 2">
    <name type="scientific">Dyadobacter helix</name>
    <dbReference type="NCBI Taxonomy" id="2822344"/>
    <lineage>
        <taxon>Bacteria</taxon>
        <taxon>Pseudomonadati</taxon>
        <taxon>Bacteroidota</taxon>
        <taxon>Cytophagia</taxon>
        <taxon>Cytophagales</taxon>
        <taxon>Spirosomataceae</taxon>
        <taxon>Dyadobacter</taxon>
    </lineage>
</organism>
<comment type="caution">
    <text evidence="1">The sequence shown here is derived from an EMBL/GenBank/DDBJ whole genome shotgun (WGS) entry which is preliminary data.</text>
</comment>
<dbReference type="InterPro" id="IPR025591">
    <property type="entry name" value="RloB"/>
</dbReference>
<dbReference type="RefSeq" id="WP_215242165.1">
    <property type="nucleotide sequence ID" value="NZ_CAJRAF010000004.1"/>
</dbReference>